<protein>
    <submittedName>
        <fullName evidence="1">Uncharacterized protein</fullName>
    </submittedName>
</protein>
<evidence type="ECO:0000313" key="2">
    <source>
        <dbReference type="Proteomes" id="UP000886998"/>
    </source>
</evidence>
<keyword evidence="2" id="KW-1185">Reference proteome</keyword>
<proteinExistence type="predicted"/>
<organism evidence="1 2">
    <name type="scientific">Trichonephila inaurata madagascariensis</name>
    <dbReference type="NCBI Taxonomy" id="2747483"/>
    <lineage>
        <taxon>Eukaryota</taxon>
        <taxon>Metazoa</taxon>
        <taxon>Ecdysozoa</taxon>
        <taxon>Arthropoda</taxon>
        <taxon>Chelicerata</taxon>
        <taxon>Arachnida</taxon>
        <taxon>Araneae</taxon>
        <taxon>Araneomorphae</taxon>
        <taxon>Entelegynae</taxon>
        <taxon>Araneoidea</taxon>
        <taxon>Nephilidae</taxon>
        <taxon>Trichonephila</taxon>
        <taxon>Trichonephila inaurata</taxon>
    </lineage>
</organism>
<gene>
    <name evidence="1" type="ORF">TNIN_312911</name>
</gene>
<dbReference type="AlphaFoldDB" id="A0A8X6XWN2"/>
<dbReference type="Proteomes" id="UP000886998">
    <property type="component" value="Unassembled WGS sequence"/>
</dbReference>
<comment type="caution">
    <text evidence="1">The sequence shown here is derived from an EMBL/GenBank/DDBJ whole genome shotgun (WGS) entry which is preliminary data.</text>
</comment>
<reference evidence="1" key="1">
    <citation type="submission" date="2020-08" db="EMBL/GenBank/DDBJ databases">
        <title>Multicomponent nature underlies the extraordinary mechanical properties of spider dragline silk.</title>
        <authorList>
            <person name="Kono N."/>
            <person name="Nakamura H."/>
            <person name="Mori M."/>
            <person name="Yoshida Y."/>
            <person name="Ohtoshi R."/>
            <person name="Malay A.D."/>
            <person name="Moran D.A.P."/>
            <person name="Tomita M."/>
            <person name="Numata K."/>
            <person name="Arakawa K."/>
        </authorList>
    </citation>
    <scope>NUCLEOTIDE SEQUENCE</scope>
</reference>
<dbReference type="EMBL" id="BMAV01012962">
    <property type="protein sequence ID" value="GFY60059.1"/>
    <property type="molecule type" value="Genomic_DNA"/>
</dbReference>
<name>A0A8X6XWN2_9ARAC</name>
<sequence>MLCRGDRWCNCPDVAKDTSYETRGHTAFSGPMDGTEADGAEIGHLKHAIGPFLPVTPIQHDLSQLHPGGQSLGTMLCSSPVHQIVQFGFANHNPHGFDKGALSLAGLLFQVFVKHVRRFKVCK</sequence>
<accession>A0A8X6XWN2</accession>
<evidence type="ECO:0000313" key="1">
    <source>
        <dbReference type="EMBL" id="GFY60059.1"/>
    </source>
</evidence>